<dbReference type="InterPro" id="IPR026728">
    <property type="entry name" value="BLTP3A/B"/>
</dbReference>
<dbReference type="PANTHER" id="PTHR22774:SF11">
    <property type="entry name" value="CHOREIN N-TERMINAL DOMAIN-CONTAINING PROTEIN"/>
    <property type="match status" value="1"/>
</dbReference>
<organism evidence="2 3">
    <name type="scientific">Schistosoma mattheei</name>
    <dbReference type="NCBI Taxonomy" id="31246"/>
    <lineage>
        <taxon>Eukaryota</taxon>
        <taxon>Metazoa</taxon>
        <taxon>Spiralia</taxon>
        <taxon>Lophotrochozoa</taxon>
        <taxon>Platyhelminthes</taxon>
        <taxon>Trematoda</taxon>
        <taxon>Digenea</taxon>
        <taxon>Strigeidida</taxon>
        <taxon>Schistosomatoidea</taxon>
        <taxon>Schistosomatidae</taxon>
        <taxon>Schistosoma</taxon>
    </lineage>
</organism>
<dbReference type="Proteomes" id="UP000050791">
    <property type="component" value="Unassembled WGS sequence"/>
</dbReference>
<reference evidence="3" key="1">
    <citation type="submission" date="2023-11" db="UniProtKB">
        <authorList>
            <consortium name="WormBaseParasite"/>
        </authorList>
    </citation>
    <scope>IDENTIFICATION</scope>
</reference>
<sequence>MSSVLKNKILKPFLKFTKNLSSNKLHMSLLKGVLELETLELEENALMELLDLPTWLLLRKAYCTNVVAKIHWTKLKTHPVFISIDLVNIELQALNEPRPASQSPIANYRGGSGKYGFSDKVIDGVTIQVNSVFIEFFAQAFQGSVELSRFCVLSKSPNWQNCLLNLSTLTLPQYDSILIFKEVSWESARIVADGLLTELHGTPVKLITNQSRVRLTMKKRLSDGSLISSRIRLILDDILWVFTLSQVEAAIVFARSLEHSIRLANEQSKRFAAEKAKRQTVPLVSSSETQSLVNNSYSNNNNGSNTNYTTNSNIYPTVVVRNTKCTWDYANAVNMFHQYDVLETSYHLIVNRTELNFCDETKEKIRLNPNIVPNGSMRVNLTTLSVDWYPYHLDFSPELPWPGCREFYSARDNWLRGINPIHFTYGGRRVFSTNSPTVSTDNQFVILDCGLLQTVNTSILQSVGILRLVDITVSCVSYPNSVLKQSDPSTLFSKSSQMNKTFRDNNNNARIKAEIPVDKNIFIGSDKFLHNLPDTSSFLTIEFKNHYWVDDTPSSSSSNQSLPCSLFCQINPFYINFDPDTVIWLNIFLLALQLNLSTFLSGRDKNNPSKQPNRLFDLNRYHVRLEALMPRLIFSLFGQSNRHTNSSNWIGPHALILQSDQIIVQSLAAPISSHVADCLKKLLDNLRLSYGQYDTSCMSNNPFISQAVPHKSPDLSKFQKLVQSATELHSLCPNFEEQFWCIHCPNVWSEFLTIIDLTTYNSVHLVNNDHRINDCIIYRQSLIESLPLTIWSLMPINVSVPSTVINKNQPFNHSPISLIIDIDNKLIPMDSTSSSSHMINQSADQCPIKISLGSTDQLYTNRILLSRLIKFSTMNSEKLRIPDTLDQIIFLYYIYQQISYVQTRLYLDYQEFTQITESQSTLSVSPQSNHNHHKLLYCVGFSTLRSIELDVNVSHENEIRIKQVSSPSFTENNIDTSLPNTPNVSATSVNFFPNKSLSTTLLSSSSSPSSLTKFSHNPTPLSAATVLPLSSQTSLRHHHPMFTPSWDSLSLKTEGSVLDSSKLNRTNLRRSMRGRINSSDDSPQSLLQNDCDCSIGTTDSINNNSNRCTNKLVNSDLPSPKSFIIKRKTHSTVTFVNKKNECNEVDRNKESQNKPLSEQDLFMLNLVADGVWANNSSKNNISQQFSISSDLSDLQSTSSSMDDWTKPYEVLSNLNSSCTYQTDDMLWPPLNHQHLLNCSSFLLSPDEIGSELLDVDVFAPYTSNTPDAATTTTTGLTAAMEKYQEPKSEENITDHDRFRQWKKSNISSVIIQLAGFSFEADVMNLETRFWIVFKSLQLFMKPEESFHCSIASSRAEPDQKQHNKFVQSDYLWSVFLSFGGDPTVGLTKLKSTTSDIYPWLYANATLLKNWRLIIPSNIQQLFIHVWHQIGGHENINPLNSSLCSSIHGVSVDNNNNDDSINSPPRCSIRLLLKQGNLSLKLESGANENPEQIKLFRQLFLQQGLIIELTEYGVFQIGFEKCTLNKEQINNMECVNHCRNRAKSIDNELLSSYSPVNTPSAFHNILINRYALENKILKDKIEALTNELMKLRSIHNA</sequence>
<keyword evidence="1" id="KW-0175">Coiled coil</keyword>
<evidence type="ECO:0000313" key="2">
    <source>
        <dbReference type="Proteomes" id="UP000050791"/>
    </source>
</evidence>
<dbReference type="PANTHER" id="PTHR22774">
    <property type="entry name" value="CHOREIN N-TERMINAL DOMAIN-CONTAINING PROTEIN"/>
    <property type="match status" value="1"/>
</dbReference>
<dbReference type="WBParaSite" id="SMTH1_78470.1">
    <property type="protein sequence ID" value="SMTH1_78470.1"/>
    <property type="gene ID" value="SMTH1_78470"/>
</dbReference>
<evidence type="ECO:0008006" key="4">
    <source>
        <dbReference type="Google" id="ProtNLM"/>
    </source>
</evidence>
<dbReference type="Pfam" id="PF24917">
    <property type="entry name" value="BLTP3A_B"/>
    <property type="match status" value="2"/>
</dbReference>
<proteinExistence type="predicted"/>
<evidence type="ECO:0000313" key="3">
    <source>
        <dbReference type="WBParaSite" id="SMTH1_78470.1"/>
    </source>
</evidence>
<protein>
    <recommendedName>
        <fullName evidence="4">Chorein_N domain-containing protein</fullName>
    </recommendedName>
</protein>
<feature type="coiled-coil region" evidence="1">
    <location>
        <begin position="1566"/>
        <end position="1593"/>
    </location>
</feature>
<accession>A0AA85BV19</accession>
<name>A0AA85BV19_9TREM</name>
<evidence type="ECO:0000256" key="1">
    <source>
        <dbReference type="SAM" id="Coils"/>
    </source>
</evidence>